<evidence type="ECO:0000256" key="1">
    <source>
        <dbReference type="SAM" id="MobiDB-lite"/>
    </source>
</evidence>
<dbReference type="Gene3D" id="2.130.10.10">
    <property type="entry name" value="YVTN repeat-like/Quinoprotein amine dehydrogenase"/>
    <property type="match status" value="2"/>
</dbReference>
<evidence type="ECO:0000313" key="2">
    <source>
        <dbReference type="EMBL" id="KAJ1969946.1"/>
    </source>
</evidence>
<dbReference type="InterPro" id="IPR001680">
    <property type="entry name" value="WD40_rpt"/>
</dbReference>
<feature type="compositionally biased region" description="Polar residues" evidence="1">
    <location>
        <begin position="237"/>
        <end position="246"/>
    </location>
</feature>
<evidence type="ECO:0000313" key="3">
    <source>
        <dbReference type="Proteomes" id="UP001150925"/>
    </source>
</evidence>
<dbReference type="PANTHER" id="PTHR45296:SF1">
    <property type="entry name" value="TRANSDUCIN_WD40 REPEAT-LIKE SUPERFAMILY PROTEIN"/>
    <property type="match status" value="1"/>
</dbReference>
<dbReference type="SMART" id="SM00320">
    <property type="entry name" value="WD40"/>
    <property type="match status" value="4"/>
</dbReference>
<proteinExistence type="predicted"/>
<feature type="compositionally biased region" description="Basic residues" evidence="1">
    <location>
        <begin position="173"/>
        <end position="189"/>
    </location>
</feature>
<comment type="caution">
    <text evidence="2">The sequence shown here is derived from an EMBL/GenBank/DDBJ whole genome shotgun (WGS) entry which is preliminary data.</text>
</comment>
<dbReference type="Pfam" id="PF00400">
    <property type="entry name" value="WD40"/>
    <property type="match status" value="1"/>
</dbReference>
<dbReference type="OrthoDB" id="2161379at2759"/>
<organism evidence="2 3">
    <name type="scientific">Dispira parvispora</name>
    <dbReference type="NCBI Taxonomy" id="1520584"/>
    <lineage>
        <taxon>Eukaryota</taxon>
        <taxon>Fungi</taxon>
        <taxon>Fungi incertae sedis</taxon>
        <taxon>Zoopagomycota</taxon>
        <taxon>Kickxellomycotina</taxon>
        <taxon>Dimargaritomycetes</taxon>
        <taxon>Dimargaritales</taxon>
        <taxon>Dimargaritaceae</taxon>
        <taxon>Dispira</taxon>
    </lineage>
</organism>
<dbReference type="PANTHER" id="PTHR45296">
    <property type="entry name" value="TRANSDUCIN/WD40 REPEAT-LIKE SUPERFAMILY PROTEIN"/>
    <property type="match status" value="1"/>
</dbReference>
<dbReference type="AlphaFoldDB" id="A0A9W8B0H6"/>
<dbReference type="Proteomes" id="UP001150925">
    <property type="component" value="Unassembled WGS sequence"/>
</dbReference>
<gene>
    <name evidence="2" type="ORF">IWQ62_000287</name>
</gene>
<reference evidence="2" key="1">
    <citation type="submission" date="2022-07" db="EMBL/GenBank/DDBJ databases">
        <title>Phylogenomic reconstructions and comparative analyses of Kickxellomycotina fungi.</title>
        <authorList>
            <person name="Reynolds N.K."/>
            <person name="Stajich J.E."/>
            <person name="Barry K."/>
            <person name="Grigoriev I.V."/>
            <person name="Crous P."/>
            <person name="Smith M.E."/>
        </authorList>
    </citation>
    <scope>NUCLEOTIDE SEQUENCE</scope>
    <source>
        <strain evidence="2">RSA 1196</strain>
    </source>
</reference>
<name>A0A9W8B0H6_9FUNG</name>
<dbReference type="InterPro" id="IPR036322">
    <property type="entry name" value="WD40_repeat_dom_sf"/>
</dbReference>
<sequence>MFQDRTARLWDMRTHRSVKAIQGFANPDILNTGDDEINQIILDNRSRHLAIADDSGCPKLYDTRSHRLVWRAPQGHTNLCVSAAFSPANPHELWTGGLDAAQIQWNITAKTMVTCCADDTTTGDHSDGGNAAQICNPPFVYSLAYHPDGHQIVAGLGNGCIRVLEAESPTNHKSTKRTQRSTSSRKHAQHTPLPEWHERPALREGHGYIVSALNFLDNIHLVSAGVDGQLALWKSSTTGPSGNNIASRRAKSQPATMNQSPYKLQGTFPTLFDKIECTATVLAPTSWVAVGGMSSYPGTQGVIGLYRCTEL</sequence>
<dbReference type="InterPro" id="IPR015943">
    <property type="entry name" value="WD40/YVTN_repeat-like_dom_sf"/>
</dbReference>
<keyword evidence="3" id="KW-1185">Reference proteome</keyword>
<feature type="region of interest" description="Disordered" evidence="1">
    <location>
        <begin position="237"/>
        <end position="260"/>
    </location>
</feature>
<protein>
    <submittedName>
        <fullName evidence="2">Uncharacterized protein</fullName>
    </submittedName>
</protein>
<accession>A0A9W8B0H6</accession>
<feature type="region of interest" description="Disordered" evidence="1">
    <location>
        <begin position="167"/>
        <end position="199"/>
    </location>
</feature>
<dbReference type="EMBL" id="JANBPY010000012">
    <property type="protein sequence ID" value="KAJ1969946.1"/>
    <property type="molecule type" value="Genomic_DNA"/>
</dbReference>
<dbReference type="SUPFAM" id="SSF50978">
    <property type="entry name" value="WD40 repeat-like"/>
    <property type="match status" value="1"/>
</dbReference>